<sequence length="48" mass="4919">MPPVSGGSAAVIRTNAGACLCMPWCARSWCTRCALQHAKGGPAFPTGK</sequence>
<reference evidence="1 2" key="1">
    <citation type="journal article" date="2011" name="J. Bacteriol.">
        <title>Draft genome sequence of the marine bacterium Streptomyces griseoaurantiacus M045, which produces novel manumycin-type antibiotics with a pABA core component.</title>
        <authorList>
            <person name="Li F."/>
            <person name="Jiang P."/>
            <person name="Zheng H."/>
            <person name="Wang S."/>
            <person name="Zhao G."/>
            <person name="Qin S."/>
            <person name="Liu Z."/>
        </authorList>
    </citation>
    <scope>NUCLEOTIDE SEQUENCE [LARGE SCALE GENOMIC DNA]</scope>
    <source>
        <strain evidence="1 2">M045</strain>
    </source>
</reference>
<dbReference type="AlphaFoldDB" id="F3NAG2"/>
<organism evidence="1 2">
    <name type="scientific">Streptomyces griseoaurantiacus M045</name>
    <dbReference type="NCBI Taxonomy" id="996637"/>
    <lineage>
        <taxon>Bacteria</taxon>
        <taxon>Bacillati</taxon>
        <taxon>Actinomycetota</taxon>
        <taxon>Actinomycetes</taxon>
        <taxon>Kitasatosporales</taxon>
        <taxon>Streptomycetaceae</taxon>
        <taxon>Streptomyces</taxon>
        <taxon>Streptomyces aurantiacus group</taxon>
    </lineage>
</organism>
<comment type="caution">
    <text evidence="1">The sequence shown here is derived from an EMBL/GenBank/DDBJ whole genome shotgun (WGS) entry which is preliminary data.</text>
</comment>
<keyword evidence="2" id="KW-1185">Reference proteome</keyword>
<name>F3NAG2_9ACTN</name>
<dbReference type="Proteomes" id="UP000003022">
    <property type="component" value="Unassembled WGS sequence"/>
</dbReference>
<protein>
    <submittedName>
        <fullName evidence="1">Uncharacterized protein</fullName>
    </submittedName>
</protein>
<dbReference type="EMBL" id="AEYX01000002">
    <property type="protein sequence ID" value="EGG49271.1"/>
    <property type="molecule type" value="Genomic_DNA"/>
</dbReference>
<proteinExistence type="predicted"/>
<evidence type="ECO:0000313" key="1">
    <source>
        <dbReference type="EMBL" id="EGG49271.1"/>
    </source>
</evidence>
<gene>
    <name evidence="1" type="ORF">SGM_0346</name>
</gene>
<evidence type="ECO:0000313" key="2">
    <source>
        <dbReference type="Proteomes" id="UP000003022"/>
    </source>
</evidence>
<accession>F3NAG2</accession>